<name>A0A840C1E2_9HYPH</name>
<evidence type="ECO:0000256" key="1">
    <source>
        <dbReference type="SAM" id="Phobius"/>
    </source>
</evidence>
<dbReference type="Proteomes" id="UP000577362">
    <property type="component" value="Unassembled WGS sequence"/>
</dbReference>
<keyword evidence="1" id="KW-1133">Transmembrane helix</keyword>
<sequence>MDRLFGIVAFAAFAAFLAIIVLRVPEPDLIIVFAVVLLMVAWDFWLALRPRRHHGRDRRRGP</sequence>
<proteinExistence type="predicted"/>
<accession>A0A840C1E2</accession>
<dbReference type="EMBL" id="JACIEN010000001">
    <property type="protein sequence ID" value="MBB4016287.1"/>
    <property type="molecule type" value="Genomic_DNA"/>
</dbReference>
<protein>
    <submittedName>
        <fullName evidence="2">Putative membrane protein YfcA</fullName>
    </submittedName>
</protein>
<evidence type="ECO:0000313" key="2">
    <source>
        <dbReference type="EMBL" id="MBB4016287.1"/>
    </source>
</evidence>
<evidence type="ECO:0000313" key="3">
    <source>
        <dbReference type="Proteomes" id="UP000577362"/>
    </source>
</evidence>
<reference evidence="2 3" key="1">
    <citation type="submission" date="2020-08" db="EMBL/GenBank/DDBJ databases">
        <title>Genomic Encyclopedia of Type Strains, Phase IV (KMG-IV): sequencing the most valuable type-strain genomes for metagenomic binning, comparative biology and taxonomic classification.</title>
        <authorList>
            <person name="Goeker M."/>
        </authorList>
    </citation>
    <scope>NUCLEOTIDE SEQUENCE [LARGE SCALE GENOMIC DNA]</scope>
    <source>
        <strain evidence="2 3">DSM 103737</strain>
    </source>
</reference>
<keyword evidence="1" id="KW-0812">Transmembrane</keyword>
<dbReference type="RefSeq" id="WP_019404782.1">
    <property type="nucleotide sequence ID" value="NZ_JACIEN010000001.1"/>
</dbReference>
<dbReference type="AlphaFoldDB" id="A0A840C1E2"/>
<comment type="caution">
    <text evidence="2">The sequence shown here is derived from an EMBL/GenBank/DDBJ whole genome shotgun (WGS) entry which is preliminary data.</text>
</comment>
<gene>
    <name evidence="2" type="ORF">GGR16_001293</name>
</gene>
<keyword evidence="3" id="KW-1185">Reference proteome</keyword>
<feature type="transmembrane region" description="Helical" evidence="1">
    <location>
        <begin position="7"/>
        <end position="24"/>
    </location>
</feature>
<organism evidence="2 3">
    <name type="scientific">Chelatococcus caeni</name>
    <dbReference type="NCBI Taxonomy" id="1348468"/>
    <lineage>
        <taxon>Bacteria</taxon>
        <taxon>Pseudomonadati</taxon>
        <taxon>Pseudomonadota</taxon>
        <taxon>Alphaproteobacteria</taxon>
        <taxon>Hyphomicrobiales</taxon>
        <taxon>Chelatococcaceae</taxon>
        <taxon>Chelatococcus</taxon>
    </lineage>
</organism>
<keyword evidence="1" id="KW-0472">Membrane</keyword>
<feature type="transmembrane region" description="Helical" evidence="1">
    <location>
        <begin position="30"/>
        <end position="48"/>
    </location>
</feature>